<gene>
    <name evidence="2" type="ORF">P280DRAFT_481731</name>
</gene>
<evidence type="ECO:0000313" key="2">
    <source>
        <dbReference type="EMBL" id="KAF2638952.1"/>
    </source>
</evidence>
<protein>
    <submittedName>
        <fullName evidence="2">Uncharacterized protein</fullName>
    </submittedName>
</protein>
<evidence type="ECO:0000256" key="1">
    <source>
        <dbReference type="SAM" id="MobiDB-lite"/>
    </source>
</evidence>
<name>A0A6A6RV95_9PLEO</name>
<proteinExistence type="predicted"/>
<dbReference type="AlphaFoldDB" id="A0A6A6RV95"/>
<feature type="region of interest" description="Disordered" evidence="1">
    <location>
        <begin position="100"/>
        <end position="120"/>
    </location>
</feature>
<organism evidence="2 3">
    <name type="scientific">Massarina eburnea CBS 473.64</name>
    <dbReference type="NCBI Taxonomy" id="1395130"/>
    <lineage>
        <taxon>Eukaryota</taxon>
        <taxon>Fungi</taxon>
        <taxon>Dikarya</taxon>
        <taxon>Ascomycota</taxon>
        <taxon>Pezizomycotina</taxon>
        <taxon>Dothideomycetes</taxon>
        <taxon>Pleosporomycetidae</taxon>
        <taxon>Pleosporales</taxon>
        <taxon>Massarineae</taxon>
        <taxon>Massarinaceae</taxon>
        <taxon>Massarina</taxon>
    </lineage>
</organism>
<dbReference type="EMBL" id="MU006788">
    <property type="protein sequence ID" value="KAF2638952.1"/>
    <property type="molecule type" value="Genomic_DNA"/>
</dbReference>
<evidence type="ECO:0000313" key="3">
    <source>
        <dbReference type="Proteomes" id="UP000799753"/>
    </source>
</evidence>
<dbReference type="Proteomes" id="UP000799753">
    <property type="component" value="Unassembled WGS sequence"/>
</dbReference>
<sequence length="120" mass="13371">MIADLVAFLCGAARPTAICTHQQVRRRRRHFVQQVDRGHLRRKARYYNAGTGDYGHIRACGVSGGMSENCIGHGPHLTMAAIDYPSLSIFRARASLLEEPIRDPPRYRENPSSKDRAAPG</sequence>
<reference evidence="2" key="1">
    <citation type="journal article" date="2020" name="Stud. Mycol.">
        <title>101 Dothideomycetes genomes: a test case for predicting lifestyles and emergence of pathogens.</title>
        <authorList>
            <person name="Haridas S."/>
            <person name="Albert R."/>
            <person name="Binder M."/>
            <person name="Bloem J."/>
            <person name="Labutti K."/>
            <person name="Salamov A."/>
            <person name="Andreopoulos B."/>
            <person name="Baker S."/>
            <person name="Barry K."/>
            <person name="Bills G."/>
            <person name="Bluhm B."/>
            <person name="Cannon C."/>
            <person name="Castanera R."/>
            <person name="Culley D."/>
            <person name="Daum C."/>
            <person name="Ezra D."/>
            <person name="Gonzalez J."/>
            <person name="Henrissat B."/>
            <person name="Kuo A."/>
            <person name="Liang C."/>
            <person name="Lipzen A."/>
            <person name="Lutzoni F."/>
            <person name="Magnuson J."/>
            <person name="Mondo S."/>
            <person name="Nolan M."/>
            <person name="Ohm R."/>
            <person name="Pangilinan J."/>
            <person name="Park H.-J."/>
            <person name="Ramirez L."/>
            <person name="Alfaro M."/>
            <person name="Sun H."/>
            <person name="Tritt A."/>
            <person name="Yoshinaga Y."/>
            <person name="Zwiers L.-H."/>
            <person name="Turgeon B."/>
            <person name="Goodwin S."/>
            <person name="Spatafora J."/>
            <person name="Crous P."/>
            <person name="Grigoriev I."/>
        </authorList>
    </citation>
    <scope>NUCLEOTIDE SEQUENCE</scope>
    <source>
        <strain evidence="2">CBS 473.64</strain>
    </source>
</reference>
<accession>A0A6A6RV95</accession>
<keyword evidence="3" id="KW-1185">Reference proteome</keyword>